<feature type="transmembrane region" description="Helical" evidence="1">
    <location>
        <begin position="15"/>
        <end position="32"/>
    </location>
</feature>
<sequence>MAHGYRYQGRTDLRLRLLSNLLTFVEAVHIQIVEFLMINHRCCLVEFILIIMLSSFRLIREAYFI</sequence>
<protein>
    <submittedName>
        <fullName evidence="2">Uncharacterized protein</fullName>
    </submittedName>
</protein>
<name>A0A2T8IGS5_9POAL</name>
<accession>A0A2T8IGS5</accession>
<dbReference type="Gramene" id="PVH36888">
    <property type="protein sequence ID" value="PVH36888"/>
    <property type="gene ID" value="PAHAL_6G191300"/>
</dbReference>
<keyword evidence="1" id="KW-0472">Membrane</keyword>
<keyword evidence="1" id="KW-1133">Transmembrane helix</keyword>
<feature type="transmembrane region" description="Helical" evidence="1">
    <location>
        <begin position="38"/>
        <end position="59"/>
    </location>
</feature>
<reference evidence="2" key="1">
    <citation type="submission" date="2018-04" db="EMBL/GenBank/DDBJ databases">
        <title>WGS assembly of Panicum hallii.</title>
        <authorList>
            <person name="Lovell J."/>
            <person name="Jenkins J."/>
            <person name="Lowry D."/>
            <person name="Mamidi S."/>
            <person name="Sreedasyam A."/>
            <person name="Weng X."/>
            <person name="Barry K."/>
            <person name="Bonette J."/>
            <person name="Campitelli B."/>
            <person name="Daum C."/>
            <person name="Gordon S."/>
            <person name="Gould B."/>
            <person name="Lipzen A."/>
            <person name="Macqueen A."/>
            <person name="Palacio-Mejia J."/>
            <person name="Plott C."/>
            <person name="Shakirov E."/>
            <person name="Shu S."/>
            <person name="Yoshinaga Y."/>
            <person name="Zane M."/>
            <person name="Rokhsar D."/>
            <person name="Grimwood J."/>
            <person name="Schmutz J."/>
            <person name="Juenger T."/>
        </authorList>
    </citation>
    <scope>NUCLEOTIDE SEQUENCE [LARGE SCALE GENOMIC DNA]</scope>
    <source>
        <strain evidence="2">FIL2</strain>
    </source>
</reference>
<keyword evidence="1" id="KW-0812">Transmembrane</keyword>
<dbReference type="Proteomes" id="UP000243499">
    <property type="component" value="Chromosome 6"/>
</dbReference>
<dbReference type="EMBL" id="CM008051">
    <property type="protein sequence ID" value="PVH36888.1"/>
    <property type="molecule type" value="Genomic_DNA"/>
</dbReference>
<evidence type="ECO:0000313" key="2">
    <source>
        <dbReference type="EMBL" id="PVH36888.1"/>
    </source>
</evidence>
<dbReference type="AlphaFoldDB" id="A0A2T8IGS5"/>
<organism evidence="2">
    <name type="scientific">Panicum hallii</name>
    <dbReference type="NCBI Taxonomy" id="206008"/>
    <lineage>
        <taxon>Eukaryota</taxon>
        <taxon>Viridiplantae</taxon>
        <taxon>Streptophyta</taxon>
        <taxon>Embryophyta</taxon>
        <taxon>Tracheophyta</taxon>
        <taxon>Spermatophyta</taxon>
        <taxon>Magnoliopsida</taxon>
        <taxon>Liliopsida</taxon>
        <taxon>Poales</taxon>
        <taxon>Poaceae</taxon>
        <taxon>PACMAD clade</taxon>
        <taxon>Panicoideae</taxon>
        <taxon>Panicodae</taxon>
        <taxon>Paniceae</taxon>
        <taxon>Panicinae</taxon>
        <taxon>Panicum</taxon>
        <taxon>Panicum sect. Panicum</taxon>
    </lineage>
</organism>
<evidence type="ECO:0000256" key="1">
    <source>
        <dbReference type="SAM" id="Phobius"/>
    </source>
</evidence>
<gene>
    <name evidence="2" type="ORF">PAHAL_6G191300</name>
</gene>
<proteinExistence type="predicted"/>